<dbReference type="EMBL" id="CAJOBZ010000010">
    <property type="protein sequence ID" value="CAF4831015.1"/>
    <property type="molecule type" value="Genomic_DNA"/>
</dbReference>
<accession>A0A821QTY4</accession>
<name>A0A821QTY4_9NEOP</name>
<dbReference type="AlphaFoldDB" id="A0A821QTY4"/>
<dbReference type="OrthoDB" id="6899825at2759"/>
<comment type="caution">
    <text evidence="2">The sequence shown here is derived from an EMBL/GenBank/DDBJ whole genome shotgun (WGS) entry which is preliminary data.</text>
</comment>
<proteinExistence type="predicted"/>
<keyword evidence="3" id="KW-1185">Reference proteome</keyword>
<evidence type="ECO:0000256" key="1">
    <source>
        <dbReference type="SAM" id="SignalP"/>
    </source>
</evidence>
<evidence type="ECO:0000313" key="3">
    <source>
        <dbReference type="Proteomes" id="UP000663880"/>
    </source>
</evidence>
<keyword evidence="1" id="KW-0732">Signal</keyword>
<sequence>MTMTLRLFLFALIVSTECGYHNFMFGYKNKYKGYKKYSKEHCCPDDPGYNVIKHLELADKLLKTKCTNYHSVQEVYENDVYRVKYKFKRNIEDFIQVKINYRVIYVIINEVSSEIKDIRVIPPGLQTKNATWRLDSDLLIVNIPYKFERLTEIQADCKEERKYSFLAEYLGYL</sequence>
<reference evidence="2" key="1">
    <citation type="submission" date="2021-02" db="EMBL/GenBank/DDBJ databases">
        <authorList>
            <person name="Steward A R."/>
        </authorList>
    </citation>
    <scope>NUCLEOTIDE SEQUENCE</scope>
</reference>
<feature type="signal peptide" evidence="1">
    <location>
        <begin position="1"/>
        <end position="18"/>
    </location>
</feature>
<protein>
    <submittedName>
        <fullName evidence="2">Uncharacterized protein</fullName>
    </submittedName>
</protein>
<organism evidence="2 3">
    <name type="scientific">Pieris macdunnoughi</name>
    <dbReference type="NCBI Taxonomy" id="345717"/>
    <lineage>
        <taxon>Eukaryota</taxon>
        <taxon>Metazoa</taxon>
        <taxon>Ecdysozoa</taxon>
        <taxon>Arthropoda</taxon>
        <taxon>Hexapoda</taxon>
        <taxon>Insecta</taxon>
        <taxon>Pterygota</taxon>
        <taxon>Neoptera</taxon>
        <taxon>Endopterygota</taxon>
        <taxon>Lepidoptera</taxon>
        <taxon>Glossata</taxon>
        <taxon>Ditrysia</taxon>
        <taxon>Papilionoidea</taxon>
        <taxon>Pieridae</taxon>
        <taxon>Pierinae</taxon>
        <taxon>Pieris</taxon>
    </lineage>
</organism>
<feature type="chain" id="PRO_5032972280" evidence="1">
    <location>
        <begin position="19"/>
        <end position="173"/>
    </location>
</feature>
<evidence type="ECO:0000313" key="2">
    <source>
        <dbReference type="EMBL" id="CAF4831015.1"/>
    </source>
</evidence>
<dbReference type="Proteomes" id="UP000663880">
    <property type="component" value="Unassembled WGS sequence"/>
</dbReference>
<gene>
    <name evidence="2" type="ORF">PMACD_LOCUS5291</name>
</gene>